<dbReference type="Proteomes" id="UP000193387">
    <property type="component" value="Unassembled WGS sequence"/>
</dbReference>
<dbReference type="InterPro" id="IPR050109">
    <property type="entry name" value="HTH-type_TetR-like_transc_reg"/>
</dbReference>
<sequence length="177" mass="19084">MIGEQGPGGLSLRGIARKAGVTAPAIYAHFEDLDSVRRALIDSTFADFTEYLRSKGDGQRNPVDRLRALCRAYADYGVAHPQQYAVMFGPLVKPATDEVAESIIEMPGGEAFALLLNAIRACIDAGASRSRHPYDDAIAVWVALHGYVGLHTGIPDIPWPPADALLDTLVERLAQLS</sequence>
<dbReference type="GO" id="GO:0000976">
    <property type="term" value="F:transcription cis-regulatory region binding"/>
    <property type="evidence" value="ECO:0007669"/>
    <property type="project" value="TreeGrafter"/>
</dbReference>
<dbReference type="InterPro" id="IPR009057">
    <property type="entry name" value="Homeodomain-like_sf"/>
</dbReference>
<accession>A0AAJ3NPG6</accession>
<dbReference type="AlphaFoldDB" id="A0AAJ3NPG6"/>
<keyword evidence="1" id="KW-0805">Transcription regulation</keyword>
<dbReference type="Gene3D" id="1.10.357.10">
    <property type="entry name" value="Tetracycline Repressor, domain 2"/>
    <property type="match status" value="1"/>
</dbReference>
<evidence type="ECO:0000256" key="1">
    <source>
        <dbReference type="ARBA" id="ARBA00023015"/>
    </source>
</evidence>
<reference evidence="6 7" key="1">
    <citation type="submission" date="2016-01" db="EMBL/GenBank/DDBJ databases">
        <title>The new phylogeny of the genus Mycobacterium.</title>
        <authorList>
            <person name="Tarcisio F."/>
            <person name="Conor M."/>
            <person name="Antonella G."/>
            <person name="Elisabetta G."/>
            <person name="Giulia F.S."/>
            <person name="Sara T."/>
            <person name="Anna F."/>
            <person name="Clotilde B."/>
            <person name="Roberto B."/>
            <person name="Veronica D.S."/>
            <person name="Fabio R."/>
            <person name="Monica P."/>
            <person name="Olivier J."/>
            <person name="Enrico T."/>
            <person name="Nicola S."/>
        </authorList>
    </citation>
    <scope>NUCLEOTIDE SEQUENCE [LARGE SCALE GENOMIC DNA]</scope>
    <source>
        <strain evidence="6 7">DSM 44616</strain>
    </source>
</reference>
<evidence type="ECO:0000256" key="3">
    <source>
        <dbReference type="ARBA" id="ARBA00023163"/>
    </source>
</evidence>
<dbReference type="PANTHER" id="PTHR30055">
    <property type="entry name" value="HTH-TYPE TRANSCRIPTIONAL REGULATOR RUTR"/>
    <property type="match status" value="1"/>
</dbReference>
<dbReference type="SUPFAM" id="SSF46689">
    <property type="entry name" value="Homeodomain-like"/>
    <property type="match status" value="1"/>
</dbReference>
<evidence type="ECO:0000256" key="2">
    <source>
        <dbReference type="ARBA" id="ARBA00023125"/>
    </source>
</evidence>
<evidence type="ECO:0000256" key="4">
    <source>
        <dbReference type="PROSITE-ProRule" id="PRU00335"/>
    </source>
</evidence>
<dbReference type="SUPFAM" id="SSF48498">
    <property type="entry name" value="Tetracyclin repressor-like, C-terminal domain"/>
    <property type="match status" value="1"/>
</dbReference>
<dbReference type="EMBL" id="LQPR01000039">
    <property type="protein sequence ID" value="ORW70554.1"/>
    <property type="molecule type" value="Genomic_DNA"/>
</dbReference>
<evidence type="ECO:0000313" key="7">
    <source>
        <dbReference type="Proteomes" id="UP000193387"/>
    </source>
</evidence>
<dbReference type="InterPro" id="IPR025996">
    <property type="entry name" value="MT1864/Rv1816-like_C"/>
</dbReference>
<dbReference type="Pfam" id="PF13305">
    <property type="entry name" value="TetR_C_33"/>
    <property type="match status" value="1"/>
</dbReference>
<keyword evidence="3" id="KW-0804">Transcription</keyword>
<dbReference type="Pfam" id="PF00440">
    <property type="entry name" value="TetR_N"/>
    <property type="match status" value="1"/>
</dbReference>
<dbReference type="InterPro" id="IPR001647">
    <property type="entry name" value="HTH_TetR"/>
</dbReference>
<evidence type="ECO:0000259" key="5">
    <source>
        <dbReference type="PROSITE" id="PS50977"/>
    </source>
</evidence>
<protein>
    <recommendedName>
        <fullName evidence="5">HTH tetR-type domain-containing protein</fullName>
    </recommendedName>
</protein>
<dbReference type="GO" id="GO:0003700">
    <property type="term" value="F:DNA-binding transcription factor activity"/>
    <property type="evidence" value="ECO:0007669"/>
    <property type="project" value="TreeGrafter"/>
</dbReference>
<dbReference type="PANTHER" id="PTHR30055:SF234">
    <property type="entry name" value="HTH-TYPE TRANSCRIPTIONAL REGULATOR BETI"/>
    <property type="match status" value="1"/>
</dbReference>
<feature type="DNA-binding region" description="H-T-H motif" evidence="4">
    <location>
        <begin position="11"/>
        <end position="30"/>
    </location>
</feature>
<gene>
    <name evidence="6" type="ORF">AWC23_16950</name>
</gene>
<dbReference type="PROSITE" id="PS50977">
    <property type="entry name" value="HTH_TETR_2"/>
    <property type="match status" value="1"/>
</dbReference>
<keyword evidence="7" id="KW-1185">Reference proteome</keyword>
<organism evidence="6 7">
    <name type="scientific">Mycobacterium saskatchewanense</name>
    <dbReference type="NCBI Taxonomy" id="220927"/>
    <lineage>
        <taxon>Bacteria</taxon>
        <taxon>Bacillati</taxon>
        <taxon>Actinomycetota</taxon>
        <taxon>Actinomycetes</taxon>
        <taxon>Mycobacteriales</taxon>
        <taxon>Mycobacteriaceae</taxon>
        <taxon>Mycobacterium</taxon>
        <taxon>Mycobacterium simiae complex</taxon>
    </lineage>
</organism>
<name>A0AAJ3NPG6_9MYCO</name>
<proteinExistence type="predicted"/>
<dbReference type="InterPro" id="IPR036271">
    <property type="entry name" value="Tet_transcr_reg_TetR-rel_C_sf"/>
</dbReference>
<keyword evidence="2 4" id="KW-0238">DNA-binding</keyword>
<evidence type="ECO:0000313" key="6">
    <source>
        <dbReference type="EMBL" id="ORW70554.1"/>
    </source>
</evidence>
<feature type="domain" description="HTH tetR-type" evidence="5">
    <location>
        <begin position="1"/>
        <end position="48"/>
    </location>
</feature>
<comment type="caution">
    <text evidence="6">The sequence shown here is derived from an EMBL/GenBank/DDBJ whole genome shotgun (WGS) entry which is preliminary data.</text>
</comment>